<accession>A0A671MMG9</accession>
<name>A0A671MMG9_9TELE</name>
<sequence length="39" mass="4479">MEGPFKYIREGNGKVSRVIRMGTRKSQVIFLEAFSYAVL</sequence>
<reference evidence="1" key="2">
    <citation type="submission" date="2025-09" db="UniProtKB">
        <authorList>
            <consortium name="Ensembl"/>
        </authorList>
    </citation>
    <scope>IDENTIFICATION</scope>
</reference>
<evidence type="ECO:0000313" key="2">
    <source>
        <dbReference type="Proteomes" id="UP000472260"/>
    </source>
</evidence>
<proteinExistence type="predicted"/>
<dbReference type="AlphaFoldDB" id="A0A671MMG9"/>
<reference evidence="1" key="1">
    <citation type="submission" date="2025-08" db="UniProtKB">
        <authorList>
            <consortium name="Ensembl"/>
        </authorList>
    </citation>
    <scope>IDENTIFICATION</scope>
</reference>
<dbReference type="Ensembl" id="ENSSANT00000036114.1">
    <property type="protein sequence ID" value="ENSSANP00000033910.1"/>
    <property type="gene ID" value="ENSSANG00000017297.1"/>
</dbReference>
<keyword evidence="2" id="KW-1185">Reference proteome</keyword>
<dbReference type="Proteomes" id="UP000472260">
    <property type="component" value="Unassembled WGS sequence"/>
</dbReference>
<organism evidence="1 2">
    <name type="scientific">Sinocyclocheilus anshuiensis</name>
    <dbReference type="NCBI Taxonomy" id="1608454"/>
    <lineage>
        <taxon>Eukaryota</taxon>
        <taxon>Metazoa</taxon>
        <taxon>Chordata</taxon>
        <taxon>Craniata</taxon>
        <taxon>Vertebrata</taxon>
        <taxon>Euteleostomi</taxon>
        <taxon>Actinopterygii</taxon>
        <taxon>Neopterygii</taxon>
        <taxon>Teleostei</taxon>
        <taxon>Ostariophysi</taxon>
        <taxon>Cypriniformes</taxon>
        <taxon>Cyprinidae</taxon>
        <taxon>Cyprininae</taxon>
        <taxon>Sinocyclocheilus</taxon>
    </lineage>
</organism>
<protein>
    <submittedName>
        <fullName evidence="1">Uncharacterized protein</fullName>
    </submittedName>
</protein>
<evidence type="ECO:0000313" key="1">
    <source>
        <dbReference type="Ensembl" id="ENSSANP00000033910.1"/>
    </source>
</evidence>